<dbReference type="OrthoDB" id="9772751at2"/>
<dbReference type="AlphaFoldDB" id="A0A4Q9DVN8"/>
<dbReference type="GO" id="GO:0032259">
    <property type="term" value="P:methylation"/>
    <property type="evidence" value="ECO:0007669"/>
    <property type="project" value="UniProtKB-KW"/>
</dbReference>
<dbReference type="PANTHER" id="PTHR42912:SF6">
    <property type="entry name" value="METHYLTRANSFERASE TYPE 11 DOMAIN-CONTAINING PROTEIN"/>
    <property type="match status" value="1"/>
</dbReference>
<comment type="caution">
    <text evidence="2">The sequence shown here is derived from an EMBL/GenBank/DDBJ whole genome shotgun (WGS) entry which is preliminary data.</text>
</comment>
<gene>
    <name evidence="2" type="ORF">EYB31_08400</name>
</gene>
<dbReference type="PANTHER" id="PTHR42912">
    <property type="entry name" value="METHYLTRANSFERASE"/>
    <property type="match status" value="1"/>
</dbReference>
<dbReference type="Proteomes" id="UP000293142">
    <property type="component" value="Unassembled WGS sequence"/>
</dbReference>
<keyword evidence="2" id="KW-0489">Methyltransferase</keyword>
<dbReference type="Pfam" id="PF08241">
    <property type="entry name" value="Methyltransf_11"/>
    <property type="match status" value="1"/>
</dbReference>
<dbReference type="RefSeq" id="WP_131012838.1">
    <property type="nucleotide sequence ID" value="NZ_SIRE01000005.1"/>
</dbReference>
<keyword evidence="2" id="KW-0808">Transferase</keyword>
<proteinExistence type="predicted"/>
<dbReference type="EMBL" id="SIRE01000005">
    <property type="protein sequence ID" value="TBL80425.1"/>
    <property type="molecule type" value="Genomic_DNA"/>
</dbReference>
<evidence type="ECO:0000259" key="1">
    <source>
        <dbReference type="Pfam" id="PF08241"/>
    </source>
</evidence>
<feature type="domain" description="Methyltransferase type 11" evidence="1">
    <location>
        <begin position="62"/>
        <end position="157"/>
    </location>
</feature>
<protein>
    <submittedName>
        <fullName evidence="2">Class I SAM-dependent methyltransferase</fullName>
    </submittedName>
</protein>
<organism evidence="2 3">
    <name type="scientific">Paenibacillus thalictri</name>
    <dbReference type="NCBI Taxonomy" id="2527873"/>
    <lineage>
        <taxon>Bacteria</taxon>
        <taxon>Bacillati</taxon>
        <taxon>Bacillota</taxon>
        <taxon>Bacilli</taxon>
        <taxon>Bacillales</taxon>
        <taxon>Paenibacillaceae</taxon>
        <taxon>Paenibacillus</taxon>
    </lineage>
</organism>
<dbReference type="InterPro" id="IPR050508">
    <property type="entry name" value="Methyltransf_Superfamily"/>
</dbReference>
<evidence type="ECO:0000313" key="2">
    <source>
        <dbReference type="EMBL" id="TBL80425.1"/>
    </source>
</evidence>
<name>A0A4Q9DVN8_9BACL</name>
<accession>A0A4Q9DVN8</accession>
<dbReference type="Gene3D" id="3.40.50.150">
    <property type="entry name" value="Vaccinia Virus protein VP39"/>
    <property type="match status" value="1"/>
</dbReference>
<sequence length="258" mass="28498">MNILEHNGSAWNHQVESGNEWTKPVTADTVERARRGEWEIILTPTRPVPSGWFPDLKDSNVLCLASGGGQQGPVLAAAGAKVTVFDYSDKQLAQDRYAAERDGLQLTTVQGNMADLSCFADASFDFIVHPVSNVFAENILPVWKEAARVLKTGGTLIAGFMNPLVYIFDVEAEEQGQFVVKHSIPYADITDLSQERLERQIREHTPLEFGHSLEDQIQGQIEAGLVITGFYEDHFGGKSSLDPYINTFIATKSVKMKA</sequence>
<reference evidence="2 3" key="1">
    <citation type="submission" date="2019-02" db="EMBL/GenBank/DDBJ databases">
        <title>Paenibacillus sp. nov., isolated from surface-sterilized tissue of Thalictrum simplex L.</title>
        <authorList>
            <person name="Tuo L."/>
        </authorList>
    </citation>
    <scope>NUCLEOTIDE SEQUENCE [LARGE SCALE GENOMIC DNA]</scope>
    <source>
        <strain evidence="2 3">N2SHLJ1</strain>
    </source>
</reference>
<dbReference type="GO" id="GO:0008757">
    <property type="term" value="F:S-adenosylmethionine-dependent methyltransferase activity"/>
    <property type="evidence" value="ECO:0007669"/>
    <property type="project" value="InterPro"/>
</dbReference>
<dbReference type="InterPro" id="IPR029063">
    <property type="entry name" value="SAM-dependent_MTases_sf"/>
</dbReference>
<evidence type="ECO:0000313" key="3">
    <source>
        <dbReference type="Proteomes" id="UP000293142"/>
    </source>
</evidence>
<dbReference type="SUPFAM" id="SSF53335">
    <property type="entry name" value="S-adenosyl-L-methionine-dependent methyltransferases"/>
    <property type="match status" value="1"/>
</dbReference>
<dbReference type="CDD" id="cd02440">
    <property type="entry name" value="AdoMet_MTases"/>
    <property type="match status" value="1"/>
</dbReference>
<dbReference type="InterPro" id="IPR013216">
    <property type="entry name" value="Methyltransf_11"/>
</dbReference>
<keyword evidence="3" id="KW-1185">Reference proteome</keyword>